<accession>A0A0D6LUJ4</accession>
<dbReference type="InterPro" id="IPR055261">
    <property type="entry name" value="PI_transfer_N"/>
</dbReference>
<dbReference type="GO" id="GO:0008526">
    <property type="term" value="F:phosphatidylinositol transfer activity"/>
    <property type="evidence" value="ECO:0007669"/>
    <property type="project" value="TreeGrafter"/>
</dbReference>
<sequence length="287" mass="33383">MLLQPSKVDLFEILQPPEEYRIPLPLEVEEFRRGQLYSVAEACKNETGGGEGAEFVKQYDFFEDASIFPGKALSGTYTYKIYRLKSKAPWVLQKIFPNEAFEVYEESWNAYPYCKTIITNPGYMGQNFTLIIESIHLPDNGCADNPLNAPRKRDIIYLDICDDVLIGKCNYRPETDPKLFVSERTGRGQLKPGWTYSATPVMCCYKLVTVHFKWTGLSSFVEKTIQKQYPKIFTKFHREAFCWIDYWFDLTDEELREFEEKIAKQLLEQLAEPEKRGGTLDDIPIMH</sequence>
<proteinExistence type="predicted"/>
<protein>
    <submittedName>
        <fullName evidence="2">Phosphatidylinositol transfer protein</fullName>
    </submittedName>
</protein>
<dbReference type="EMBL" id="KE125122">
    <property type="protein sequence ID" value="EPB71297.1"/>
    <property type="molecule type" value="Genomic_DNA"/>
</dbReference>
<evidence type="ECO:0000313" key="2">
    <source>
        <dbReference type="EMBL" id="EPB71297.1"/>
    </source>
</evidence>
<dbReference type="GO" id="GO:0008525">
    <property type="term" value="F:phosphatidylcholine transporter activity"/>
    <property type="evidence" value="ECO:0007669"/>
    <property type="project" value="TreeGrafter"/>
</dbReference>
<dbReference type="FunFam" id="3.30.530.20:FF:000028">
    <property type="entry name" value="Phosphatidylinositol transfer protein 5"/>
    <property type="match status" value="1"/>
</dbReference>
<dbReference type="InterPro" id="IPR023393">
    <property type="entry name" value="START-like_dom_sf"/>
</dbReference>
<gene>
    <name evidence="2" type="ORF">ANCCEY_09611</name>
</gene>
<keyword evidence="3" id="KW-1185">Reference proteome</keyword>
<dbReference type="GO" id="GO:0035091">
    <property type="term" value="F:phosphatidylinositol binding"/>
    <property type="evidence" value="ECO:0007669"/>
    <property type="project" value="TreeGrafter"/>
</dbReference>
<name>A0A0D6LUJ4_9BILA</name>
<dbReference type="Pfam" id="PF02121">
    <property type="entry name" value="IP_trans"/>
    <property type="match status" value="1"/>
</dbReference>
<dbReference type="PRINTS" id="PR00391">
    <property type="entry name" value="PITRANSFER"/>
</dbReference>
<evidence type="ECO:0000313" key="3">
    <source>
        <dbReference type="Proteomes" id="UP000054495"/>
    </source>
</evidence>
<dbReference type="PANTHER" id="PTHR10658">
    <property type="entry name" value="PHOSPHATIDYLINOSITOL TRANSFER PROTEIN"/>
    <property type="match status" value="1"/>
</dbReference>
<evidence type="ECO:0000259" key="1">
    <source>
        <dbReference type="Pfam" id="PF02121"/>
    </source>
</evidence>
<dbReference type="AlphaFoldDB" id="A0A0D6LUJ4"/>
<dbReference type="InterPro" id="IPR001666">
    <property type="entry name" value="PI_transfer"/>
</dbReference>
<dbReference type="Gene3D" id="3.30.530.20">
    <property type="match status" value="1"/>
</dbReference>
<dbReference type="GO" id="GO:0005737">
    <property type="term" value="C:cytoplasm"/>
    <property type="evidence" value="ECO:0007669"/>
    <property type="project" value="TreeGrafter"/>
</dbReference>
<feature type="domain" description="Phosphatidylinositol transfer protein N-terminal" evidence="1">
    <location>
        <begin position="18"/>
        <end position="263"/>
    </location>
</feature>
<dbReference type="GO" id="GO:0031210">
    <property type="term" value="F:phosphatidylcholine binding"/>
    <property type="evidence" value="ECO:0007669"/>
    <property type="project" value="TreeGrafter"/>
</dbReference>
<reference evidence="2 3" key="1">
    <citation type="submission" date="2013-05" db="EMBL/GenBank/DDBJ databases">
        <title>Draft genome of the parasitic nematode Anyclostoma ceylanicum.</title>
        <authorList>
            <person name="Mitreva M."/>
        </authorList>
    </citation>
    <scope>NUCLEOTIDE SEQUENCE [LARGE SCALE GENOMIC DNA]</scope>
</reference>
<organism evidence="2 3">
    <name type="scientific">Ancylostoma ceylanicum</name>
    <dbReference type="NCBI Taxonomy" id="53326"/>
    <lineage>
        <taxon>Eukaryota</taxon>
        <taxon>Metazoa</taxon>
        <taxon>Ecdysozoa</taxon>
        <taxon>Nematoda</taxon>
        <taxon>Chromadorea</taxon>
        <taxon>Rhabditida</taxon>
        <taxon>Rhabditina</taxon>
        <taxon>Rhabditomorpha</taxon>
        <taxon>Strongyloidea</taxon>
        <taxon>Ancylostomatidae</taxon>
        <taxon>Ancylostomatinae</taxon>
        <taxon>Ancylostoma</taxon>
    </lineage>
</organism>
<dbReference type="SUPFAM" id="SSF55961">
    <property type="entry name" value="Bet v1-like"/>
    <property type="match status" value="1"/>
</dbReference>
<dbReference type="GO" id="GO:0071944">
    <property type="term" value="C:cell periphery"/>
    <property type="evidence" value="ECO:0007669"/>
    <property type="project" value="UniProtKB-ARBA"/>
</dbReference>
<dbReference type="Proteomes" id="UP000054495">
    <property type="component" value="Unassembled WGS sequence"/>
</dbReference>
<dbReference type="PANTHER" id="PTHR10658:SF35">
    <property type="entry name" value="PHOSPHATIDYLINOSITOL TRANSFER PROTEIN"/>
    <property type="match status" value="1"/>
</dbReference>